<dbReference type="Pfam" id="PF06042">
    <property type="entry name" value="NTP_transf_6"/>
    <property type="match status" value="1"/>
</dbReference>
<accession>A0A1I2DY21</accession>
<name>A0A1I2DY21_9ACTN</name>
<evidence type="ECO:0000313" key="1">
    <source>
        <dbReference type="EMBL" id="SFE85505.1"/>
    </source>
</evidence>
<keyword evidence="2" id="KW-1185">Reference proteome</keyword>
<dbReference type="EMBL" id="FONV01000004">
    <property type="protein sequence ID" value="SFE85505.1"/>
    <property type="molecule type" value="Genomic_DNA"/>
</dbReference>
<reference evidence="1 2" key="1">
    <citation type="submission" date="2016-10" db="EMBL/GenBank/DDBJ databases">
        <authorList>
            <person name="de Groot N.N."/>
        </authorList>
    </citation>
    <scope>NUCLEOTIDE SEQUENCE [LARGE SCALE GENOMIC DNA]</scope>
    <source>
        <strain evidence="1 2">DSM 43019</strain>
    </source>
</reference>
<sequence>MVMSAQDVVAVIESDPTAMRVLRAATELDLPDWWIGAGFVRNRIWDAITGRPPAPERDVDLAYFHPDDQDPDEEVRAEARAAAILPDVPWEIRNQARMHLRNGDAPYTSTLDAISRWPETATCVAVTLRDGAVRLAACHGVDDLVGLVVRPSPAFDSPEGHAKVRHRIETKGWADRWPGLRQVLRP</sequence>
<dbReference type="PANTHER" id="PTHR39166:SF1">
    <property type="entry name" value="BLL1166 PROTEIN"/>
    <property type="match status" value="1"/>
</dbReference>
<gene>
    <name evidence="1" type="ORF">SAMN05421541_10458</name>
</gene>
<dbReference type="AlphaFoldDB" id="A0A1I2DY21"/>
<dbReference type="STRING" id="35752.SAMN05421541_10458"/>
<organism evidence="1 2">
    <name type="scientific">Actinoplanes philippinensis</name>
    <dbReference type="NCBI Taxonomy" id="35752"/>
    <lineage>
        <taxon>Bacteria</taxon>
        <taxon>Bacillati</taxon>
        <taxon>Actinomycetota</taxon>
        <taxon>Actinomycetes</taxon>
        <taxon>Micromonosporales</taxon>
        <taxon>Micromonosporaceae</taxon>
        <taxon>Actinoplanes</taxon>
    </lineage>
</organism>
<protein>
    <recommendedName>
        <fullName evidence="3">Nucleotidyltransferase</fullName>
    </recommendedName>
</protein>
<evidence type="ECO:0000313" key="2">
    <source>
        <dbReference type="Proteomes" id="UP000199645"/>
    </source>
</evidence>
<evidence type="ECO:0008006" key="3">
    <source>
        <dbReference type="Google" id="ProtNLM"/>
    </source>
</evidence>
<dbReference type="OrthoDB" id="9805247at2"/>
<dbReference type="PANTHER" id="PTHR39166">
    <property type="entry name" value="BLL1166 PROTEIN"/>
    <property type="match status" value="1"/>
</dbReference>
<dbReference type="RefSeq" id="WP_093612616.1">
    <property type="nucleotide sequence ID" value="NZ_BOMT01000034.1"/>
</dbReference>
<dbReference type="Proteomes" id="UP000199645">
    <property type="component" value="Unassembled WGS sequence"/>
</dbReference>
<proteinExistence type="predicted"/>
<dbReference type="InterPro" id="IPR009267">
    <property type="entry name" value="NTP_transf_6"/>
</dbReference>